<feature type="binding site" evidence="8">
    <location>
        <position position="65"/>
    </location>
    <ligand>
        <name>FAD</name>
        <dbReference type="ChEBI" id="CHEBI:57692"/>
    </ligand>
</feature>
<dbReference type="PRINTS" id="PR00411">
    <property type="entry name" value="PNDRDTASEI"/>
</dbReference>
<dbReference type="PROSITE" id="PS00076">
    <property type="entry name" value="PYRIDINE_REDOX_1"/>
    <property type="match status" value="1"/>
</dbReference>
<evidence type="ECO:0000256" key="3">
    <source>
        <dbReference type="ARBA" id="ARBA00022827"/>
    </source>
</evidence>
<gene>
    <name evidence="13" type="ORF">EDC65_2369</name>
</gene>
<comment type="cofactor">
    <cofactor evidence="8">
        <name>FAD</name>
        <dbReference type="ChEBI" id="CHEBI:57692"/>
    </cofactor>
    <text evidence="8">Binds 1 FAD per subunit.</text>
</comment>
<dbReference type="AlphaFoldDB" id="A0A3N1LI53"/>
<dbReference type="GO" id="GO:0016668">
    <property type="term" value="F:oxidoreductase activity, acting on a sulfur group of donors, NAD(P) as acceptor"/>
    <property type="evidence" value="ECO:0007669"/>
    <property type="project" value="InterPro"/>
</dbReference>
<protein>
    <submittedName>
        <fullName evidence="13">Pyruvate/2-oxoglutarate dehydrogenase complex dihydrolipoamide dehydrogenase (E3) component</fullName>
    </submittedName>
</protein>
<evidence type="ECO:0000256" key="1">
    <source>
        <dbReference type="ARBA" id="ARBA00007532"/>
    </source>
</evidence>
<dbReference type="FunFam" id="3.30.390.30:FF:000001">
    <property type="entry name" value="Dihydrolipoyl dehydrogenase"/>
    <property type="match status" value="1"/>
</dbReference>
<dbReference type="InterPro" id="IPR036188">
    <property type="entry name" value="FAD/NAD-bd_sf"/>
</dbReference>
<keyword evidence="6" id="KW-1015">Disulfide bond</keyword>
<keyword evidence="8" id="KW-0520">NAD</keyword>
<dbReference type="PRINTS" id="PR00368">
    <property type="entry name" value="FADPNR"/>
</dbReference>
<evidence type="ECO:0000313" key="14">
    <source>
        <dbReference type="Proteomes" id="UP000278222"/>
    </source>
</evidence>
<sequence length="483" mass="50140">MMLPRAGMETKSGMDGIAADICVIGGGSGGLSVAAGAAQMGARTVLIEKGLMGGDCLNFGCVPSKALLAAAHAAAGIGHAARLGVDAGPVAVDFERVCAHVRATIAAIAPHDSVARFEGLGVTVLQAAARFTGPDTVEAGGRTVRARRFVIATGSTPLVPQIPGLDGVPYMTNETIFDCPALPRHLLVIGGGPVGIELAQAFGRLGSRVTVLQGTTILPRDDAELVAVVRDRLLAEGMAIHEGARAATVAMDGEEIVVTTADGVRVAGSHLLVAAGRRPTVAGLDLERAGIAFSAGGIAVDRRLRTGNRRIFALGDVIGGYQFTHMAGYQAGIVLRNALFRWPARACDRAVPWATYTEPELAQVGLSEATARAQGREVRVLRATMADNDRARAEGRTEGLVKIVTDRRGRVLGAGIAAAHAGELIQPWILAVGRGLGIGAMAGMIAPYPTLGEAGRRAAGSFFTPTLYGRRTRWLVRLLQRLG</sequence>
<keyword evidence="5 10" id="KW-0560">Oxidoreductase</keyword>
<dbReference type="InterPro" id="IPR023753">
    <property type="entry name" value="FAD/NAD-binding_dom"/>
</dbReference>
<feature type="domain" description="FAD/NAD(P)-binding" evidence="12">
    <location>
        <begin position="20"/>
        <end position="331"/>
    </location>
</feature>
<reference evidence="13 14" key="1">
    <citation type="submission" date="2018-11" db="EMBL/GenBank/DDBJ databases">
        <title>Genomic Encyclopedia of Type Strains, Phase IV (KMG-IV): sequencing the most valuable type-strain genomes for metagenomic binning, comparative biology and taxonomic classification.</title>
        <authorList>
            <person name="Goeker M."/>
        </authorList>
    </citation>
    <scope>NUCLEOTIDE SEQUENCE [LARGE SCALE GENOMIC DNA]</scope>
    <source>
        <strain evidence="13 14">DSM 5900</strain>
    </source>
</reference>
<evidence type="ECO:0000259" key="12">
    <source>
        <dbReference type="Pfam" id="PF07992"/>
    </source>
</evidence>
<dbReference type="InterPro" id="IPR012999">
    <property type="entry name" value="Pyr_OxRdtase_I_AS"/>
</dbReference>
<keyword evidence="2 10" id="KW-0285">Flavoprotein</keyword>
<evidence type="ECO:0000256" key="5">
    <source>
        <dbReference type="ARBA" id="ARBA00023002"/>
    </source>
</evidence>
<dbReference type="InterPro" id="IPR001100">
    <property type="entry name" value="Pyr_nuc-diS_OxRdtase"/>
</dbReference>
<keyword evidence="14" id="KW-1185">Reference proteome</keyword>
<evidence type="ECO:0000256" key="6">
    <source>
        <dbReference type="ARBA" id="ARBA00023157"/>
    </source>
</evidence>
<evidence type="ECO:0000256" key="8">
    <source>
        <dbReference type="PIRSR" id="PIRSR000350-3"/>
    </source>
</evidence>
<keyword evidence="4" id="KW-0521">NADP</keyword>
<dbReference type="EMBL" id="RJKX01000014">
    <property type="protein sequence ID" value="ROP90519.1"/>
    <property type="molecule type" value="Genomic_DNA"/>
</dbReference>
<comment type="similarity">
    <text evidence="1 10">Belongs to the class-I pyridine nucleotide-disulfide oxidoreductase family.</text>
</comment>
<dbReference type="Pfam" id="PF07992">
    <property type="entry name" value="Pyr_redox_2"/>
    <property type="match status" value="1"/>
</dbReference>
<dbReference type="Gene3D" id="3.30.390.30">
    <property type="match status" value="1"/>
</dbReference>
<dbReference type="Gene3D" id="3.50.50.60">
    <property type="entry name" value="FAD/NAD(P)-binding domain"/>
    <property type="match status" value="2"/>
</dbReference>
<keyword evidence="3 8" id="KW-0274">FAD</keyword>
<feature type="binding site" evidence="8">
    <location>
        <begin position="190"/>
        <end position="197"/>
    </location>
    <ligand>
        <name>NAD(+)</name>
        <dbReference type="ChEBI" id="CHEBI:57540"/>
    </ligand>
</feature>
<feature type="binding site" evidence="8">
    <location>
        <position position="276"/>
    </location>
    <ligand>
        <name>NAD(+)</name>
        <dbReference type="ChEBI" id="CHEBI:57540"/>
    </ligand>
</feature>
<dbReference type="SUPFAM" id="SSF55424">
    <property type="entry name" value="FAD/NAD-linked reductases, dimerisation (C-terminal) domain"/>
    <property type="match status" value="1"/>
</dbReference>
<dbReference type="Proteomes" id="UP000278222">
    <property type="component" value="Unassembled WGS sequence"/>
</dbReference>
<evidence type="ECO:0000256" key="2">
    <source>
        <dbReference type="ARBA" id="ARBA00022630"/>
    </source>
</evidence>
<evidence type="ECO:0000256" key="4">
    <source>
        <dbReference type="ARBA" id="ARBA00022857"/>
    </source>
</evidence>
<feature type="binding site" evidence="8">
    <location>
        <begin position="153"/>
        <end position="155"/>
    </location>
    <ligand>
        <name>FAD</name>
        <dbReference type="ChEBI" id="CHEBI:57692"/>
    </ligand>
</feature>
<evidence type="ECO:0000259" key="11">
    <source>
        <dbReference type="Pfam" id="PF02852"/>
    </source>
</evidence>
<evidence type="ECO:0000256" key="10">
    <source>
        <dbReference type="RuleBase" id="RU003691"/>
    </source>
</evidence>
<keyword evidence="13" id="KW-0670">Pyruvate</keyword>
<evidence type="ECO:0000256" key="7">
    <source>
        <dbReference type="ARBA" id="ARBA00023284"/>
    </source>
</evidence>
<comment type="caution">
    <text evidence="13">The sequence shown here is derived from an EMBL/GenBank/DDBJ whole genome shotgun (WGS) entry which is preliminary data.</text>
</comment>
<proteinExistence type="inferred from homology"/>
<organism evidence="13 14">
    <name type="scientific">Stella humosa</name>
    <dbReference type="NCBI Taxonomy" id="94"/>
    <lineage>
        <taxon>Bacteria</taxon>
        <taxon>Pseudomonadati</taxon>
        <taxon>Pseudomonadota</taxon>
        <taxon>Alphaproteobacteria</taxon>
        <taxon>Rhodospirillales</taxon>
        <taxon>Stellaceae</taxon>
        <taxon>Stella</taxon>
    </lineage>
</organism>
<dbReference type="PANTHER" id="PTHR43014:SF2">
    <property type="entry name" value="MERCURIC REDUCTASE"/>
    <property type="match status" value="1"/>
</dbReference>
<evidence type="ECO:0000256" key="9">
    <source>
        <dbReference type="PIRSR" id="PIRSR000350-4"/>
    </source>
</evidence>
<dbReference type="Pfam" id="PF02852">
    <property type="entry name" value="Pyr_redox_dim"/>
    <property type="match status" value="1"/>
</dbReference>
<keyword evidence="8" id="KW-0547">Nucleotide-binding</keyword>
<accession>A0A3N1LI53</accession>
<feature type="binding site" evidence="8">
    <location>
        <position position="316"/>
    </location>
    <ligand>
        <name>FAD</name>
        <dbReference type="ChEBI" id="CHEBI:57692"/>
    </ligand>
</feature>
<dbReference type="GO" id="GO:0003955">
    <property type="term" value="F:NAD(P)H dehydrogenase (quinone) activity"/>
    <property type="evidence" value="ECO:0007669"/>
    <property type="project" value="TreeGrafter"/>
</dbReference>
<feature type="domain" description="Pyridine nucleotide-disulphide oxidoreductase dimerisation" evidence="11">
    <location>
        <begin position="351"/>
        <end position="458"/>
    </location>
</feature>
<dbReference type="GO" id="GO:0050660">
    <property type="term" value="F:flavin adenine dinucleotide binding"/>
    <property type="evidence" value="ECO:0007669"/>
    <property type="project" value="TreeGrafter"/>
</dbReference>
<dbReference type="PIRSF" id="PIRSF000350">
    <property type="entry name" value="Mercury_reductase_MerA"/>
    <property type="match status" value="1"/>
</dbReference>
<dbReference type="InterPro" id="IPR004099">
    <property type="entry name" value="Pyr_nucl-diS_OxRdtase_dimer"/>
</dbReference>
<evidence type="ECO:0000313" key="13">
    <source>
        <dbReference type="EMBL" id="ROP90519.1"/>
    </source>
</evidence>
<feature type="disulfide bond" description="Redox-active" evidence="9">
    <location>
        <begin position="56"/>
        <end position="61"/>
    </location>
</feature>
<keyword evidence="7 10" id="KW-0676">Redox-active center</keyword>
<dbReference type="InterPro" id="IPR016156">
    <property type="entry name" value="FAD/NAD-linked_Rdtase_dimer_sf"/>
</dbReference>
<name>A0A3N1LI53_9PROT</name>
<dbReference type="SUPFAM" id="SSF51905">
    <property type="entry name" value="FAD/NAD(P)-binding domain"/>
    <property type="match status" value="1"/>
</dbReference>
<dbReference type="PANTHER" id="PTHR43014">
    <property type="entry name" value="MERCURIC REDUCTASE"/>
    <property type="match status" value="1"/>
</dbReference>